<protein>
    <recommendedName>
        <fullName evidence="1">CHK kinase-like domain-containing protein</fullName>
    </recommendedName>
</protein>
<dbReference type="Gene3D" id="3.90.1200.10">
    <property type="match status" value="1"/>
</dbReference>
<dbReference type="OrthoDB" id="191037at2759"/>
<dbReference type="InterPro" id="IPR004119">
    <property type="entry name" value="EcKL"/>
</dbReference>
<proteinExistence type="predicted"/>
<dbReference type="InterPro" id="IPR015897">
    <property type="entry name" value="CHK_kinase-like"/>
</dbReference>
<dbReference type="InterPro" id="IPR011009">
    <property type="entry name" value="Kinase-like_dom_sf"/>
</dbReference>
<name>A0A9P0KRY3_ACAOB</name>
<dbReference type="Pfam" id="PF02958">
    <property type="entry name" value="EcKL"/>
    <property type="match status" value="1"/>
</dbReference>
<dbReference type="SUPFAM" id="SSF56112">
    <property type="entry name" value="Protein kinase-like (PK-like)"/>
    <property type="match status" value="1"/>
</dbReference>
<dbReference type="Proteomes" id="UP001152888">
    <property type="component" value="Unassembled WGS sequence"/>
</dbReference>
<comment type="caution">
    <text evidence="2">The sequence shown here is derived from an EMBL/GenBank/DDBJ whole genome shotgun (WGS) entry which is preliminary data.</text>
</comment>
<gene>
    <name evidence="2" type="ORF">ACAOBT_LOCUS15144</name>
</gene>
<dbReference type="PANTHER" id="PTHR11012:SF30">
    <property type="entry name" value="PROTEIN KINASE-LIKE DOMAIN-CONTAINING"/>
    <property type="match status" value="1"/>
</dbReference>
<dbReference type="EMBL" id="CAKOFQ010006925">
    <property type="protein sequence ID" value="CAH1982675.1"/>
    <property type="molecule type" value="Genomic_DNA"/>
</dbReference>
<dbReference type="SMART" id="SM00587">
    <property type="entry name" value="CHK"/>
    <property type="match status" value="1"/>
</dbReference>
<feature type="domain" description="CHK kinase-like" evidence="1">
    <location>
        <begin position="141"/>
        <end position="335"/>
    </location>
</feature>
<keyword evidence="3" id="KW-1185">Reference proteome</keyword>
<reference evidence="2" key="1">
    <citation type="submission" date="2022-03" db="EMBL/GenBank/DDBJ databases">
        <authorList>
            <person name="Sayadi A."/>
        </authorList>
    </citation>
    <scope>NUCLEOTIDE SEQUENCE</scope>
</reference>
<evidence type="ECO:0000313" key="3">
    <source>
        <dbReference type="Proteomes" id="UP001152888"/>
    </source>
</evidence>
<dbReference type="AlphaFoldDB" id="A0A9P0KRY3"/>
<dbReference type="PANTHER" id="PTHR11012">
    <property type="entry name" value="PROTEIN KINASE-LIKE DOMAIN-CONTAINING"/>
    <property type="match status" value="1"/>
</dbReference>
<evidence type="ECO:0000259" key="1">
    <source>
        <dbReference type="SMART" id="SM00587"/>
    </source>
</evidence>
<sequence>MDEDALLEVSSHLTVETIQEIVKTISGCKNVKINLLETDSGGTRKGDSYLGVIYRFLVASTGEMEDGEKKDMQSHIIVKGFPKNKTRQRTFRSADFFETEIIFYEKVWPILKTLKVSKNIPEPDEVPQMLACFCNGADDFVAMLDISYDGYKSISRQDKITRQHISLLLKLLAHFHALSIAAKDQVPGFVDVAASLKETYFEDRLKDWYNGFLQNKMYYVIRHAVEQELGDHYVGKVDKFFQRDLYGDLCKLVKRQSKLSVVTEGDSWLPNFLVKENEKGVPENAVLIDFQLARYATLTNDLIHFLFAGVPEQLESNWDELIEEYYRYLSTRIEELGTGKNVISLTDIREDIEENARVGLTMAMESTVMSLLNDDEVADLDDLTGEHVPLEAVWNISPFKDAERNKRIACLIKHAVDKHLIK</sequence>
<organism evidence="2 3">
    <name type="scientific">Acanthoscelides obtectus</name>
    <name type="common">Bean weevil</name>
    <name type="synonym">Bruchus obtectus</name>
    <dbReference type="NCBI Taxonomy" id="200917"/>
    <lineage>
        <taxon>Eukaryota</taxon>
        <taxon>Metazoa</taxon>
        <taxon>Ecdysozoa</taxon>
        <taxon>Arthropoda</taxon>
        <taxon>Hexapoda</taxon>
        <taxon>Insecta</taxon>
        <taxon>Pterygota</taxon>
        <taxon>Neoptera</taxon>
        <taxon>Endopterygota</taxon>
        <taxon>Coleoptera</taxon>
        <taxon>Polyphaga</taxon>
        <taxon>Cucujiformia</taxon>
        <taxon>Chrysomeloidea</taxon>
        <taxon>Chrysomelidae</taxon>
        <taxon>Bruchinae</taxon>
        <taxon>Bruchini</taxon>
        <taxon>Acanthoscelides</taxon>
    </lineage>
</organism>
<evidence type="ECO:0000313" key="2">
    <source>
        <dbReference type="EMBL" id="CAH1982675.1"/>
    </source>
</evidence>
<accession>A0A9P0KRY3</accession>